<dbReference type="EMBL" id="BGZK01000874">
    <property type="protein sequence ID" value="GBP63631.1"/>
    <property type="molecule type" value="Genomic_DNA"/>
</dbReference>
<gene>
    <name evidence="2" type="ORF">EVAR_54461_1</name>
</gene>
<feature type="region of interest" description="Disordered" evidence="1">
    <location>
        <begin position="1"/>
        <end position="68"/>
    </location>
</feature>
<dbReference type="Proteomes" id="UP000299102">
    <property type="component" value="Unassembled WGS sequence"/>
</dbReference>
<name>A0A4C1XI62_EUMVA</name>
<proteinExistence type="predicted"/>
<dbReference type="AlphaFoldDB" id="A0A4C1XI62"/>
<sequence>MKSLNAAARRQLRVRGRREGARHWRRGASGRGAPRPRARPGPPANGAPPRTLVTHKPPRVTGPIPYNTQTVLAGDTTAASAMMGWSS</sequence>
<keyword evidence="3" id="KW-1185">Reference proteome</keyword>
<evidence type="ECO:0000256" key="1">
    <source>
        <dbReference type="SAM" id="MobiDB-lite"/>
    </source>
</evidence>
<accession>A0A4C1XI62</accession>
<organism evidence="2 3">
    <name type="scientific">Eumeta variegata</name>
    <name type="common">Bagworm moth</name>
    <name type="synonym">Eumeta japonica</name>
    <dbReference type="NCBI Taxonomy" id="151549"/>
    <lineage>
        <taxon>Eukaryota</taxon>
        <taxon>Metazoa</taxon>
        <taxon>Ecdysozoa</taxon>
        <taxon>Arthropoda</taxon>
        <taxon>Hexapoda</taxon>
        <taxon>Insecta</taxon>
        <taxon>Pterygota</taxon>
        <taxon>Neoptera</taxon>
        <taxon>Endopterygota</taxon>
        <taxon>Lepidoptera</taxon>
        <taxon>Glossata</taxon>
        <taxon>Ditrysia</taxon>
        <taxon>Tineoidea</taxon>
        <taxon>Psychidae</taxon>
        <taxon>Oiketicinae</taxon>
        <taxon>Eumeta</taxon>
    </lineage>
</organism>
<evidence type="ECO:0000313" key="3">
    <source>
        <dbReference type="Proteomes" id="UP000299102"/>
    </source>
</evidence>
<reference evidence="2 3" key="1">
    <citation type="journal article" date="2019" name="Commun. Biol.">
        <title>The bagworm genome reveals a unique fibroin gene that provides high tensile strength.</title>
        <authorList>
            <person name="Kono N."/>
            <person name="Nakamura H."/>
            <person name="Ohtoshi R."/>
            <person name="Tomita M."/>
            <person name="Numata K."/>
            <person name="Arakawa K."/>
        </authorList>
    </citation>
    <scope>NUCLEOTIDE SEQUENCE [LARGE SCALE GENOMIC DNA]</scope>
</reference>
<evidence type="ECO:0000313" key="2">
    <source>
        <dbReference type="EMBL" id="GBP63631.1"/>
    </source>
</evidence>
<feature type="compositionally biased region" description="Basic residues" evidence="1">
    <location>
        <begin position="23"/>
        <end position="38"/>
    </location>
</feature>
<protein>
    <submittedName>
        <fullName evidence="2">Uncharacterized protein</fullName>
    </submittedName>
</protein>
<comment type="caution">
    <text evidence="2">The sequence shown here is derived from an EMBL/GenBank/DDBJ whole genome shotgun (WGS) entry which is preliminary data.</text>
</comment>